<keyword evidence="2" id="KW-1185">Reference proteome</keyword>
<organism evidence="1 2">
    <name type="scientific">Endozoicomonas gorgoniicola</name>
    <dbReference type="NCBI Taxonomy" id="1234144"/>
    <lineage>
        <taxon>Bacteria</taxon>
        <taxon>Pseudomonadati</taxon>
        <taxon>Pseudomonadota</taxon>
        <taxon>Gammaproteobacteria</taxon>
        <taxon>Oceanospirillales</taxon>
        <taxon>Endozoicomonadaceae</taxon>
        <taxon>Endozoicomonas</taxon>
    </lineage>
</organism>
<evidence type="ECO:0000313" key="1">
    <source>
        <dbReference type="EMBL" id="MCW7554711.1"/>
    </source>
</evidence>
<dbReference type="EMBL" id="JAPFCC010000001">
    <property type="protein sequence ID" value="MCW7554711.1"/>
    <property type="molecule type" value="Genomic_DNA"/>
</dbReference>
<gene>
    <name evidence="1" type="ORF">NX722_19240</name>
</gene>
<protein>
    <submittedName>
        <fullName evidence="1">Uncharacterized protein</fullName>
    </submittedName>
</protein>
<sequence length="60" mass="6614">MPLLPTLFLAIAAFLAFLFFPARVCTAAPVIGKTTISHQFTLIGHSITLIGHSKYHGWFQ</sequence>
<proteinExistence type="predicted"/>
<evidence type="ECO:0000313" key="2">
    <source>
        <dbReference type="Proteomes" id="UP001209854"/>
    </source>
</evidence>
<comment type="caution">
    <text evidence="1">The sequence shown here is derived from an EMBL/GenBank/DDBJ whole genome shotgun (WGS) entry which is preliminary data.</text>
</comment>
<name>A0ABT3MZA4_9GAMM</name>
<dbReference type="RefSeq" id="WP_262564474.1">
    <property type="nucleotide sequence ID" value="NZ_JAPFCC010000001.1"/>
</dbReference>
<dbReference type="Proteomes" id="UP001209854">
    <property type="component" value="Unassembled WGS sequence"/>
</dbReference>
<accession>A0ABT3MZA4</accession>
<reference evidence="1 2" key="1">
    <citation type="submission" date="2022-10" db="EMBL/GenBank/DDBJ databases">
        <title>High-quality genome sequences of two octocoral-associated bacteria, Endozoicomonas euniceicola EF212 and Endozoicomonas gorgoniicola PS125.</title>
        <authorList>
            <person name="Chiou Y.-J."/>
            <person name="Chen Y.-H."/>
        </authorList>
    </citation>
    <scope>NUCLEOTIDE SEQUENCE [LARGE SCALE GENOMIC DNA]</scope>
    <source>
        <strain evidence="1 2">PS125</strain>
    </source>
</reference>